<dbReference type="PANTHER" id="PTHR33432">
    <property type="entry name" value="PROTEIN EMSY-LIKE 4"/>
    <property type="match status" value="1"/>
</dbReference>
<dbReference type="AlphaFoldDB" id="A0A5N5FX27"/>
<reference evidence="6" key="2">
    <citation type="submission" date="2019-10" db="EMBL/GenBank/DDBJ databases">
        <title>A de novo genome assembly of a pear dwarfing rootstock.</title>
        <authorList>
            <person name="Wang F."/>
            <person name="Wang J."/>
            <person name="Li S."/>
            <person name="Zhang Y."/>
            <person name="Fang M."/>
            <person name="Ma L."/>
            <person name="Zhao Y."/>
            <person name="Jiang S."/>
        </authorList>
    </citation>
    <scope>NUCLEOTIDE SEQUENCE [LARGE SCALE GENOMIC DNA]</scope>
</reference>
<evidence type="ECO:0000256" key="3">
    <source>
        <dbReference type="SAM" id="MobiDB-lite"/>
    </source>
</evidence>
<comment type="caution">
    <text evidence="5">The sequence shown here is derived from an EMBL/GenBank/DDBJ whole genome shotgun (WGS) entry which is preliminary data.</text>
</comment>
<dbReference type="InterPro" id="IPR005491">
    <property type="entry name" value="ENT_dom"/>
</dbReference>
<proteinExistence type="predicted"/>
<sequence>MGNHKHNHGIGTERMSPATKPHGKDLWDMELHIHRLETEAYHAVLKAFSAQSNNLTWAREALMTELRRELNITDDEHGQLLIKIKSDQSVKMIREWRNGAPCAQEYSEDAPGYPPPQVVINAEPRKLETSHPPVSKSQKCVSYSHSCKETAPSAAPDAHTKNTNGMRVKRGKNLTQGNSLVVSLKYQGQVNSDKSTDPAMLSSEKGRQAMNISCHDPQPQVPSGSRSTGLVKPQSKIGFRAPGSDNFKESCDFIRIRATDQVIHQAYKLLSQERVVPLHIEKAKLILREHERAILDALDKLPDVSEMADSPKQMQLKYPHEELPGMGREMLIRNDLYGQAGRLAY</sequence>
<accession>A0A5N5FX27</accession>
<reference evidence="5 6" key="1">
    <citation type="submission" date="2019-09" db="EMBL/GenBank/DDBJ databases">
        <authorList>
            <person name="Ou C."/>
        </authorList>
    </citation>
    <scope>NUCLEOTIDE SEQUENCE [LARGE SCALE GENOMIC DNA]</scope>
    <source>
        <strain evidence="5">S2</strain>
        <tissue evidence="5">Leaf</tissue>
    </source>
</reference>
<dbReference type="SUPFAM" id="SSF158639">
    <property type="entry name" value="ENT-like"/>
    <property type="match status" value="1"/>
</dbReference>
<keyword evidence="6" id="KW-1185">Reference proteome</keyword>
<keyword evidence="2" id="KW-0539">Nucleus</keyword>
<dbReference type="Proteomes" id="UP000327157">
    <property type="component" value="Chromosome 14"/>
</dbReference>
<dbReference type="GO" id="GO:0005634">
    <property type="term" value="C:nucleus"/>
    <property type="evidence" value="ECO:0007669"/>
    <property type="project" value="UniProtKB-SubCell"/>
</dbReference>
<feature type="region of interest" description="Disordered" evidence="3">
    <location>
        <begin position="1"/>
        <end position="23"/>
    </location>
</feature>
<reference evidence="5 6" key="3">
    <citation type="submission" date="2019-11" db="EMBL/GenBank/DDBJ databases">
        <title>A de novo genome assembly of a pear dwarfing rootstock.</title>
        <authorList>
            <person name="Wang F."/>
            <person name="Wang J."/>
            <person name="Li S."/>
            <person name="Zhang Y."/>
            <person name="Fang M."/>
            <person name="Ma L."/>
            <person name="Zhao Y."/>
            <person name="Jiang S."/>
        </authorList>
    </citation>
    <scope>NUCLEOTIDE SEQUENCE [LARGE SCALE GENOMIC DNA]</scope>
    <source>
        <strain evidence="5">S2</strain>
        <tissue evidence="5">Leaf</tissue>
    </source>
</reference>
<dbReference type="Gene3D" id="1.10.1240.40">
    <property type="entry name" value="ENT domain"/>
    <property type="match status" value="1"/>
</dbReference>
<evidence type="ECO:0000313" key="5">
    <source>
        <dbReference type="EMBL" id="KAB2607679.1"/>
    </source>
</evidence>
<dbReference type="PANTHER" id="PTHR33432:SF22">
    <property type="entry name" value="OS10G0436850 PROTEIN"/>
    <property type="match status" value="1"/>
</dbReference>
<protein>
    <recommendedName>
        <fullName evidence="4">ENT domain-containing protein</fullName>
    </recommendedName>
</protein>
<dbReference type="InterPro" id="IPR036142">
    <property type="entry name" value="ENT_dom-like_sf"/>
</dbReference>
<dbReference type="Pfam" id="PF03735">
    <property type="entry name" value="ENT"/>
    <property type="match status" value="1"/>
</dbReference>
<gene>
    <name evidence="5" type="ORF">D8674_010847</name>
</gene>
<name>A0A5N5FX27_9ROSA</name>
<evidence type="ECO:0000259" key="4">
    <source>
        <dbReference type="PROSITE" id="PS51138"/>
    </source>
</evidence>
<organism evidence="5 6">
    <name type="scientific">Pyrus ussuriensis x Pyrus communis</name>
    <dbReference type="NCBI Taxonomy" id="2448454"/>
    <lineage>
        <taxon>Eukaryota</taxon>
        <taxon>Viridiplantae</taxon>
        <taxon>Streptophyta</taxon>
        <taxon>Embryophyta</taxon>
        <taxon>Tracheophyta</taxon>
        <taxon>Spermatophyta</taxon>
        <taxon>Magnoliopsida</taxon>
        <taxon>eudicotyledons</taxon>
        <taxon>Gunneridae</taxon>
        <taxon>Pentapetalae</taxon>
        <taxon>rosids</taxon>
        <taxon>fabids</taxon>
        <taxon>Rosales</taxon>
        <taxon>Rosaceae</taxon>
        <taxon>Amygdaloideae</taxon>
        <taxon>Maleae</taxon>
        <taxon>Pyrus</taxon>
    </lineage>
</organism>
<comment type="subcellular location">
    <subcellularLocation>
        <location evidence="1">Nucleus</location>
    </subcellularLocation>
</comment>
<dbReference type="EMBL" id="SMOL01000553">
    <property type="protein sequence ID" value="KAB2607679.1"/>
    <property type="molecule type" value="Genomic_DNA"/>
</dbReference>
<evidence type="ECO:0000256" key="1">
    <source>
        <dbReference type="ARBA" id="ARBA00004123"/>
    </source>
</evidence>
<dbReference type="GO" id="GO:0050832">
    <property type="term" value="P:defense response to fungus"/>
    <property type="evidence" value="ECO:0007669"/>
    <property type="project" value="InterPro"/>
</dbReference>
<dbReference type="InterPro" id="IPR033485">
    <property type="entry name" value="EMSY-LIKE_plant"/>
</dbReference>
<evidence type="ECO:0000256" key="2">
    <source>
        <dbReference type="ARBA" id="ARBA00023242"/>
    </source>
</evidence>
<dbReference type="SMART" id="SM01191">
    <property type="entry name" value="ENT"/>
    <property type="match status" value="1"/>
</dbReference>
<evidence type="ECO:0000313" key="6">
    <source>
        <dbReference type="Proteomes" id="UP000327157"/>
    </source>
</evidence>
<feature type="domain" description="ENT" evidence="4">
    <location>
        <begin position="29"/>
        <end position="117"/>
    </location>
</feature>
<dbReference type="OrthoDB" id="1737049at2759"/>
<dbReference type="PROSITE" id="PS51138">
    <property type="entry name" value="ENT"/>
    <property type="match status" value="1"/>
</dbReference>
<feature type="region of interest" description="Disordered" evidence="3">
    <location>
        <begin position="216"/>
        <end position="242"/>
    </location>
</feature>